<organism evidence="6 7">
    <name type="scientific">Limnobaculum zhutongyuii</name>
    <dbReference type="NCBI Taxonomy" id="2498113"/>
    <lineage>
        <taxon>Bacteria</taxon>
        <taxon>Pseudomonadati</taxon>
        <taxon>Pseudomonadota</taxon>
        <taxon>Gammaproteobacteria</taxon>
        <taxon>Enterobacterales</taxon>
        <taxon>Budviciaceae</taxon>
        <taxon>Limnobaculum</taxon>
    </lineage>
</organism>
<keyword evidence="1" id="KW-0540">Nuclease</keyword>
<dbReference type="EMBL" id="CP034752">
    <property type="protein sequence ID" value="QBH98422.1"/>
    <property type="molecule type" value="Genomic_DNA"/>
</dbReference>
<evidence type="ECO:0000259" key="5">
    <source>
        <dbReference type="SMART" id="SM00507"/>
    </source>
</evidence>
<dbReference type="CDD" id="cd00085">
    <property type="entry name" value="HNHc"/>
    <property type="match status" value="1"/>
</dbReference>
<keyword evidence="2" id="KW-0378">Hydrolase</keyword>
<evidence type="ECO:0000256" key="2">
    <source>
        <dbReference type="ARBA" id="ARBA00022801"/>
    </source>
</evidence>
<name>A0A411WQF4_9GAMM</name>
<dbReference type="PANTHER" id="PTHR41286">
    <property type="entry name" value="HNH NUCLEASE YAJD-RELATED"/>
    <property type="match status" value="1"/>
</dbReference>
<dbReference type="GO" id="GO:0016787">
    <property type="term" value="F:hydrolase activity"/>
    <property type="evidence" value="ECO:0007669"/>
    <property type="project" value="UniProtKB-KW"/>
</dbReference>
<dbReference type="KEGG" id="prag:EKN56_19720"/>
<dbReference type="RefSeq" id="WP_130593347.1">
    <property type="nucleotide sequence ID" value="NZ_CP034752.1"/>
</dbReference>
<evidence type="ECO:0000313" key="7">
    <source>
        <dbReference type="Proteomes" id="UP000293154"/>
    </source>
</evidence>
<sequence>MPARIPKACRKRGCPKTTTDRSGYCDNHKGDGWNSYQQGKSRHERGYGSSWDRLKPIVMKRDRYLCQNCLRNDIVISGTTVDHIIPKARGGSDELCNLELLCVPCHRRKTARERIK</sequence>
<dbReference type="Pfam" id="PF01844">
    <property type="entry name" value="HNH"/>
    <property type="match status" value="1"/>
</dbReference>
<evidence type="ECO:0000313" key="6">
    <source>
        <dbReference type="EMBL" id="QBH98422.1"/>
    </source>
</evidence>
<dbReference type="SMART" id="SM00507">
    <property type="entry name" value="HNHc"/>
    <property type="match status" value="1"/>
</dbReference>
<dbReference type="InterPro" id="IPR003615">
    <property type="entry name" value="HNH_nuc"/>
</dbReference>
<proteinExistence type="inferred from homology"/>
<gene>
    <name evidence="6" type="ORF">EKN56_19720</name>
</gene>
<keyword evidence="7" id="KW-1185">Reference proteome</keyword>
<feature type="domain" description="HNH nuclease" evidence="5">
    <location>
        <begin position="53"/>
        <end position="107"/>
    </location>
</feature>
<dbReference type="GO" id="GO:0003676">
    <property type="term" value="F:nucleic acid binding"/>
    <property type="evidence" value="ECO:0007669"/>
    <property type="project" value="InterPro"/>
</dbReference>
<evidence type="ECO:0000256" key="1">
    <source>
        <dbReference type="ARBA" id="ARBA00022722"/>
    </source>
</evidence>
<dbReference type="GO" id="GO:0008270">
    <property type="term" value="F:zinc ion binding"/>
    <property type="evidence" value="ECO:0007669"/>
    <property type="project" value="InterPro"/>
</dbReference>
<evidence type="ECO:0000256" key="3">
    <source>
        <dbReference type="ARBA" id="ARBA00038412"/>
    </source>
</evidence>
<dbReference type="OrthoDB" id="5292295at2"/>
<dbReference type="GO" id="GO:0005829">
    <property type="term" value="C:cytosol"/>
    <property type="evidence" value="ECO:0007669"/>
    <property type="project" value="TreeGrafter"/>
</dbReference>
<reference evidence="6 7" key="1">
    <citation type="submission" date="2019-03" db="EMBL/GenBank/DDBJ databases">
        <title>Pragia sp. nov. isolated from the gut tract of Carduelis flavirostris.</title>
        <authorList>
            <person name="Ge Y."/>
        </authorList>
    </citation>
    <scope>NUCLEOTIDE SEQUENCE [LARGE SCALE GENOMIC DNA]</scope>
    <source>
        <strain evidence="6 7">CF-458</strain>
    </source>
</reference>
<dbReference type="InterPro" id="IPR002711">
    <property type="entry name" value="HNH"/>
</dbReference>
<dbReference type="AlphaFoldDB" id="A0A411WQF4"/>
<dbReference type="Gene3D" id="1.10.30.50">
    <property type="match status" value="1"/>
</dbReference>
<comment type="similarity">
    <text evidence="3">Belongs to the HNH nuclease family.</text>
</comment>
<protein>
    <recommendedName>
        <fullName evidence="4">Putative HNH nuclease YajD</fullName>
    </recommendedName>
</protein>
<accession>A0A411WQF4</accession>
<evidence type="ECO:0000256" key="4">
    <source>
        <dbReference type="ARBA" id="ARBA00040194"/>
    </source>
</evidence>
<dbReference type="Proteomes" id="UP000293154">
    <property type="component" value="Chromosome"/>
</dbReference>
<dbReference type="GO" id="GO:0004519">
    <property type="term" value="F:endonuclease activity"/>
    <property type="evidence" value="ECO:0007669"/>
    <property type="project" value="UniProtKB-KW"/>
</dbReference>
<dbReference type="PANTHER" id="PTHR41286:SF1">
    <property type="entry name" value="HNH NUCLEASE YAJD-RELATED"/>
    <property type="match status" value="1"/>
</dbReference>
<keyword evidence="6" id="KW-0255">Endonuclease</keyword>